<sequence>MAWMAVNGNEVYVAAVPRTASSGGSVLPQSLRHRRLITDIFWRDNTGQDDFYLYTTTVDGAFRLFTVMEDDPSWFQLAASGSTTDIAQVQATLRERTSSPDSQQSAQPFVAFGVDEALSAGLTQGRKARSRDEEAAGHDHVLWFDYPGKLSRTILKGLSRRPPRAISMSKIGRSGAPSPSMDFSLRSKIFCRSTGPGSAYLDVALATSTDERPNGLASSRVDLRTGEVMQSAEPSSAELPQSVFDHLPLKRIISEQDDVLFEDEDHYHTIAITSEDTTRWQVTSTPKIVANDVQCFYVPIGRDAGVLALSPEEVKFSSNTKQYRSQPFTRCPSALSSLLQSGTQLDHVVVRATDKVATLFILHLQNAGEPQIWRIQALAYRSGLAIQQLTHAVDEADVLHQRAMLQEEDIHLIKKTGTTGESGDSLALTYAARIVSDNLTSVITDDSRKIATGEHKD</sequence>
<gene>
    <name evidence="1" type="ORF">QFC20_006038</name>
</gene>
<reference evidence="1" key="1">
    <citation type="submission" date="2023-04" db="EMBL/GenBank/DDBJ databases">
        <title>Draft Genome sequencing of Naganishia species isolated from polar environments using Oxford Nanopore Technology.</title>
        <authorList>
            <person name="Leo P."/>
            <person name="Venkateswaran K."/>
        </authorList>
    </citation>
    <scope>NUCLEOTIDE SEQUENCE</scope>
    <source>
        <strain evidence="1">MNA-CCFEE 5262</strain>
    </source>
</reference>
<evidence type="ECO:0000313" key="1">
    <source>
        <dbReference type="EMBL" id="KAJ9098090.1"/>
    </source>
</evidence>
<evidence type="ECO:0000313" key="2">
    <source>
        <dbReference type="Proteomes" id="UP001230649"/>
    </source>
</evidence>
<dbReference type="EMBL" id="JASBWS010000096">
    <property type="protein sequence ID" value="KAJ9098090.1"/>
    <property type="molecule type" value="Genomic_DNA"/>
</dbReference>
<name>A0ACC2VG60_9TREE</name>
<protein>
    <submittedName>
        <fullName evidence="1">Uncharacterized protein</fullName>
    </submittedName>
</protein>
<keyword evidence="2" id="KW-1185">Reference proteome</keyword>
<proteinExistence type="predicted"/>
<dbReference type="Proteomes" id="UP001230649">
    <property type="component" value="Unassembled WGS sequence"/>
</dbReference>
<organism evidence="1 2">
    <name type="scientific">Naganishia adeliensis</name>
    <dbReference type="NCBI Taxonomy" id="92952"/>
    <lineage>
        <taxon>Eukaryota</taxon>
        <taxon>Fungi</taxon>
        <taxon>Dikarya</taxon>
        <taxon>Basidiomycota</taxon>
        <taxon>Agaricomycotina</taxon>
        <taxon>Tremellomycetes</taxon>
        <taxon>Filobasidiales</taxon>
        <taxon>Filobasidiaceae</taxon>
        <taxon>Naganishia</taxon>
    </lineage>
</organism>
<accession>A0ACC2VG60</accession>
<comment type="caution">
    <text evidence="1">The sequence shown here is derived from an EMBL/GenBank/DDBJ whole genome shotgun (WGS) entry which is preliminary data.</text>
</comment>